<evidence type="ECO:0000313" key="1">
    <source>
        <dbReference type="EMBL" id="TGD23055.1"/>
    </source>
</evidence>
<sequence>MDIKELNFVTKEIESFSGLEHIGNGKNADIEVYFHSFMTWLDWNNVLDVINNYKNIHMNLHYVTSHDFLVWLLHYGDVYDNLLRHCLRNDSEINYKQAARQLYQMRQFHPKFSFTIALTTHLKSFDFLSDNDLDKFIPILAEIPNNQGRKNDEFVNSKLGDNIFDAIYSLSNFAVQRVAQDCI</sequence>
<dbReference type="AlphaFoldDB" id="A0A4Z0JJP4"/>
<keyword evidence="2" id="KW-1185">Reference proteome</keyword>
<proteinExistence type="predicted"/>
<dbReference type="Proteomes" id="UP000298021">
    <property type="component" value="Unassembled WGS sequence"/>
</dbReference>
<dbReference type="OrthoDB" id="2314612at2"/>
<accession>A0A4Z0JJP4</accession>
<comment type="caution">
    <text evidence="1">The sequence shown here is derived from an EMBL/GenBank/DDBJ whole genome shotgun (WGS) entry which is preliminary data.</text>
</comment>
<evidence type="ECO:0000313" key="2">
    <source>
        <dbReference type="Proteomes" id="UP000298021"/>
    </source>
</evidence>
<dbReference type="EMBL" id="RKLY01000015">
    <property type="protein sequence ID" value="TGD23055.1"/>
    <property type="molecule type" value="Genomic_DNA"/>
</dbReference>
<dbReference type="RefSeq" id="WP_135372800.1">
    <property type="nucleotide sequence ID" value="NZ_RKLY01000015.1"/>
</dbReference>
<reference evidence="1 2" key="1">
    <citation type="submission" date="2018-10" db="EMBL/GenBank/DDBJ databases">
        <title>Lactobacillus sp. R7 and Lactobacillus sp. R19 isolated from fermented mustard green product of Taiwan.</title>
        <authorList>
            <person name="Lin S.-T."/>
        </authorList>
    </citation>
    <scope>NUCLEOTIDE SEQUENCE [LARGE SCALE GENOMIC DNA]</scope>
    <source>
        <strain evidence="1 2">BCRC 81127</strain>
    </source>
</reference>
<organism evidence="1 2">
    <name type="scientific">Companilactobacillus suantsaicola</name>
    <dbReference type="NCBI Taxonomy" id="2487723"/>
    <lineage>
        <taxon>Bacteria</taxon>
        <taxon>Bacillati</taxon>
        <taxon>Bacillota</taxon>
        <taxon>Bacilli</taxon>
        <taxon>Lactobacillales</taxon>
        <taxon>Lactobacillaceae</taxon>
        <taxon>Companilactobacillus</taxon>
    </lineage>
</organism>
<name>A0A4Z0JJP4_9LACO</name>
<gene>
    <name evidence="1" type="ORF">EGT49_06885</name>
</gene>
<protein>
    <submittedName>
        <fullName evidence="1">Uncharacterized protein</fullName>
    </submittedName>
</protein>